<organism evidence="7 8">
    <name type="scientific">Nocardioides cremeus</name>
    <dbReference type="NCBI Taxonomy" id="3058044"/>
    <lineage>
        <taxon>Bacteria</taxon>
        <taxon>Bacillati</taxon>
        <taxon>Actinomycetota</taxon>
        <taxon>Actinomycetes</taxon>
        <taxon>Propionibacteriales</taxon>
        <taxon>Nocardioidaceae</taxon>
        <taxon>Nocardioides</taxon>
    </lineage>
</organism>
<evidence type="ECO:0000256" key="5">
    <source>
        <dbReference type="SAM" id="MobiDB-lite"/>
    </source>
</evidence>
<accession>A0ABT8TNE2</accession>
<keyword evidence="8" id="KW-1185">Reference proteome</keyword>
<comment type="subcellular location">
    <subcellularLocation>
        <location evidence="1">Membrane</location>
        <topology evidence="1">Multi-pass membrane protein</topology>
    </subcellularLocation>
</comment>
<dbReference type="InterPro" id="IPR007269">
    <property type="entry name" value="ICMT_MeTrfase"/>
</dbReference>
<dbReference type="Gene3D" id="1.20.120.1630">
    <property type="match status" value="1"/>
</dbReference>
<evidence type="ECO:0000256" key="6">
    <source>
        <dbReference type="SAM" id="Phobius"/>
    </source>
</evidence>
<evidence type="ECO:0000256" key="4">
    <source>
        <dbReference type="ARBA" id="ARBA00023136"/>
    </source>
</evidence>
<keyword evidence="3 6" id="KW-1133">Transmembrane helix</keyword>
<keyword evidence="2 6" id="KW-0812">Transmembrane</keyword>
<protein>
    <submittedName>
        <fullName evidence="7">Isoprenylcysteine carboxylmethyltransferase family protein</fullName>
    </submittedName>
</protein>
<proteinExistence type="predicted"/>
<evidence type="ECO:0000256" key="3">
    <source>
        <dbReference type="ARBA" id="ARBA00022989"/>
    </source>
</evidence>
<feature type="region of interest" description="Disordered" evidence="5">
    <location>
        <begin position="172"/>
        <end position="196"/>
    </location>
</feature>
<comment type="caution">
    <text evidence="7">The sequence shown here is derived from an EMBL/GenBank/DDBJ whole genome shotgun (WGS) entry which is preliminary data.</text>
</comment>
<name>A0ABT8TNE2_9ACTN</name>
<keyword evidence="4 6" id="KW-0472">Membrane</keyword>
<feature type="transmembrane region" description="Helical" evidence="6">
    <location>
        <begin position="126"/>
        <end position="152"/>
    </location>
</feature>
<dbReference type="RefSeq" id="WP_302706823.1">
    <property type="nucleotide sequence ID" value="NZ_JAULSC010000005.1"/>
</dbReference>
<evidence type="ECO:0000313" key="8">
    <source>
        <dbReference type="Proteomes" id="UP001168363"/>
    </source>
</evidence>
<sequence>MASLTFFTVVVALVALERLAELVVSKRNAAWSFARGGVETGQGHYPVMVVLHSGLLVAMLVEAYVVRPDVPLALAASMLVLVVASQALRWWCIATLGPRWNTRVIIVPGLPPVTGGPYRFFSHPNYVAVVVEGAALPLLHLSWITALVFTVANAALLTVRLRVEDAALATLPPAPAGPPEPGPLEPGPFDPEARRA</sequence>
<evidence type="ECO:0000256" key="1">
    <source>
        <dbReference type="ARBA" id="ARBA00004141"/>
    </source>
</evidence>
<feature type="transmembrane region" description="Helical" evidence="6">
    <location>
        <begin position="44"/>
        <end position="65"/>
    </location>
</feature>
<dbReference type="Pfam" id="PF04140">
    <property type="entry name" value="ICMT"/>
    <property type="match status" value="1"/>
</dbReference>
<evidence type="ECO:0000256" key="2">
    <source>
        <dbReference type="ARBA" id="ARBA00022692"/>
    </source>
</evidence>
<evidence type="ECO:0000313" key="7">
    <source>
        <dbReference type="EMBL" id="MDO3395479.1"/>
    </source>
</evidence>
<feature type="transmembrane region" description="Helical" evidence="6">
    <location>
        <begin position="72"/>
        <end position="91"/>
    </location>
</feature>
<reference evidence="7" key="1">
    <citation type="submission" date="2023-06" db="EMBL/GenBank/DDBJ databases">
        <title>Genome sequence of Nocardioides sp. SOB44.</title>
        <authorList>
            <person name="Zhang G."/>
        </authorList>
    </citation>
    <scope>NUCLEOTIDE SEQUENCE</scope>
    <source>
        <strain evidence="7">SOB44</strain>
    </source>
</reference>
<feature type="compositionally biased region" description="Pro residues" evidence="5">
    <location>
        <begin position="172"/>
        <end position="189"/>
    </location>
</feature>
<dbReference type="Proteomes" id="UP001168363">
    <property type="component" value="Unassembled WGS sequence"/>
</dbReference>
<dbReference type="EMBL" id="JAULSC010000005">
    <property type="protein sequence ID" value="MDO3395479.1"/>
    <property type="molecule type" value="Genomic_DNA"/>
</dbReference>
<gene>
    <name evidence="7" type="ORF">QWJ41_07120</name>
</gene>